<dbReference type="InterPro" id="IPR036188">
    <property type="entry name" value="FAD/NAD-bd_sf"/>
</dbReference>
<keyword evidence="2" id="KW-0285">Flavoprotein</keyword>
<evidence type="ECO:0000259" key="5">
    <source>
        <dbReference type="Pfam" id="PF07992"/>
    </source>
</evidence>
<evidence type="ECO:0000256" key="3">
    <source>
        <dbReference type="ARBA" id="ARBA00022827"/>
    </source>
</evidence>
<dbReference type="EMBL" id="CP045644">
    <property type="protein sequence ID" value="QFZ84691.1"/>
    <property type="molecule type" value="Genomic_DNA"/>
</dbReference>
<evidence type="ECO:0000256" key="2">
    <source>
        <dbReference type="ARBA" id="ARBA00022630"/>
    </source>
</evidence>
<dbReference type="SUPFAM" id="SSF55424">
    <property type="entry name" value="FAD/NAD-linked reductases, dimerisation (C-terminal) domain"/>
    <property type="match status" value="1"/>
</dbReference>
<dbReference type="GO" id="GO:0016651">
    <property type="term" value="F:oxidoreductase activity, acting on NAD(P)H"/>
    <property type="evidence" value="ECO:0007669"/>
    <property type="project" value="TreeGrafter"/>
</dbReference>
<evidence type="ECO:0000256" key="1">
    <source>
        <dbReference type="ARBA" id="ARBA00001974"/>
    </source>
</evidence>
<dbReference type="AlphaFoldDB" id="A0A5Q0M4Y6"/>
<dbReference type="GO" id="GO:0005737">
    <property type="term" value="C:cytoplasm"/>
    <property type="evidence" value="ECO:0007669"/>
    <property type="project" value="TreeGrafter"/>
</dbReference>
<evidence type="ECO:0000256" key="4">
    <source>
        <dbReference type="ARBA" id="ARBA00023002"/>
    </source>
</evidence>
<dbReference type="Pfam" id="PF07992">
    <property type="entry name" value="Pyr_redox_2"/>
    <property type="match status" value="1"/>
</dbReference>
<dbReference type="PANTHER" id="PTHR43557:SF2">
    <property type="entry name" value="RIESKE DOMAIN-CONTAINING PROTEIN-RELATED"/>
    <property type="match status" value="1"/>
</dbReference>
<feature type="domain" description="Reductase C-terminal" evidence="6">
    <location>
        <begin position="320"/>
        <end position="389"/>
    </location>
</feature>
<dbReference type="InterPro" id="IPR050446">
    <property type="entry name" value="FAD-oxidoreductase/Apoptosis"/>
</dbReference>
<evidence type="ECO:0000259" key="6">
    <source>
        <dbReference type="Pfam" id="PF14759"/>
    </source>
</evidence>
<dbReference type="PRINTS" id="PR00411">
    <property type="entry name" value="PNDRDTASEI"/>
</dbReference>
<dbReference type="Gene3D" id="3.30.390.30">
    <property type="match status" value="1"/>
</dbReference>
<dbReference type="Proteomes" id="UP000326780">
    <property type="component" value="Chromosome"/>
</dbReference>
<name>A0A5Q0M4Y6_VARPD</name>
<protein>
    <submittedName>
        <fullName evidence="7">NAD(P)-binding protein</fullName>
    </submittedName>
</protein>
<dbReference type="InterPro" id="IPR016156">
    <property type="entry name" value="FAD/NAD-linked_Rdtase_dimer_sf"/>
</dbReference>
<keyword evidence="4" id="KW-0560">Oxidoreductase</keyword>
<comment type="cofactor">
    <cofactor evidence="1">
        <name>FAD</name>
        <dbReference type="ChEBI" id="CHEBI:57692"/>
    </cofactor>
</comment>
<dbReference type="Pfam" id="PF14759">
    <property type="entry name" value="Reductase_C"/>
    <property type="match status" value="1"/>
</dbReference>
<reference evidence="7 8" key="1">
    <citation type="submission" date="2019-10" db="EMBL/GenBank/DDBJ databases">
        <title>Complete genome sequence of Variovorax paradoxus 5C-2.</title>
        <authorList>
            <person name="Gogoleva N.E."/>
            <person name="Balkin A.S."/>
        </authorList>
    </citation>
    <scope>NUCLEOTIDE SEQUENCE [LARGE SCALE GENOMIC DNA]</scope>
    <source>
        <strain evidence="7 8">5C-2</strain>
    </source>
</reference>
<evidence type="ECO:0000313" key="7">
    <source>
        <dbReference type="EMBL" id="QFZ84691.1"/>
    </source>
</evidence>
<dbReference type="InterPro" id="IPR028202">
    <property type="entry name" value="Reductase_C"/>
</dbReference>
<dbReference type="RefSeq" id="WP_153283313.1">
    <property type="nucleotide sequence ID" value="NZ_CP045644.1"/>
</dbReference>
<dbReference type="PRINTS" id="PR00368">
    <property type="entry name" value="FADPNR"/>
</dbReference>
<gene>
    <name evidence="7" type="ORF">GFK26_18910</name>
</gene>
<keyword evidence="3" id="KW-0274">FAD</keyword>
<organism evidence="7 8">
    <name type="scientific">Variovorax paradoxus</name>
    <dbReference type="NCBI Taxonomy" id="34073"/>
    <lineage>
        <taxon>Bacteria</taxon>
        <taxon>Pseudomonadati</taxon>
        <taxon>Pseudomonadota</taxon>
        <taxon>Betaproteobacteria</taxon>
        <taxon>Burkholderiales</taxon>
        <taxon>Comamonadaceae</taxon>
        <taxon>Variovorax</taxon>
    </lineage>
</organism>
<evidence type="ECO:0000313" key="8">
    <source>
        <dbReference type="Proteomes" id="UP000326780"/>
    </source>
</evidence>
<dbReference type="Gene3D" id="3.50.50.60">
    <property type="entry name" value="FAD/NAD(P)-binding domain"/>
    <property type="match status" value="2"/>
</dbReference>
<sequence length="408" mass="44141">MSNVNDIVIIGAGQSGGWAAKTLRDSGFTGSVLMIGNERHLPYERPPLSKQVLLGELGPGACQLWSQERLVELGIKVELGNHVERVDRAGSQVVCRDGKSFHFDQLLLATGSRPRQLICEGAELQGVHYLRTIDDCLAIRANLGTAIQLVVVGGGWIGLEVASGLRARGAHVTVLEASNQLCGRSLPPSLSKYFLEQHVSRGVDVRLGARLKRFVGNGKIQGVELDDGSIVPATVVLVGIGAVPNDELARSCGLDVGNGIVVDEHCRTLDPRIFACGDVTDQPLVQGRGRLESWKNAQDQGVAAAKAMLGAGPVTRELPWFWSDQFDINFQLLGIVPPGAQQYRKANDNGFIDFFVQEGHLVAAAAINSPRELREAKREIQKALPFSEEGLVLIQDRCDALERQEKAL</sequence>
<dbReference type="InterPro" id="IPR023753">
    <property type="entry name" value="FAD/NAD-binding_dom"/>
</dbReference>
<feature type="domain" description="FAD/NAD(P)-binding" evidence="5">
    <location>
        <begin position="6"/>
        <end position="301"/>
    </location>
</feature>
<dbReference type="PANTHER" id="PTHR43557">
    <property type="entry name" value="APOPTOSIS-INDUCING FACTOR 1"/>
    <property type="match status" value="1"/>
</dbReference>
<accession>A0A5Q0M4Y6</accession>
<dbReference type="SUPFAM" id="SSF51905">
    <property type="entry name" value="FAD/NAD(P)-binding domain"/>
    <property type="match status" value="2"/>
</dbReference>
<proteinExistence type="predicted"/>